<accession>A0A1B9HW87</accession>
<dbReference type="Proteomes" id="UP000094020">
    <property type="component" value="Chromosome 2"/>
</dbReference>
<evidence type="ECO:0000313" key="3">
    <source>
        <dbReference type="EMBL" id="WWC67698.1"/>
    </source>
</evidence>
<evidence type="ECO:0000313" key="4">
    <source>
        <dbReference type="Proteomes" id="UP000094020"/>
    </source>
</evidence>
<protein>
    <submittedName>
        <fullName evidence="2">Uncharacterized protein</fullName>
    </submittedName>
</protein>
<dbReference type="EMBL" id="KV700116">
    <property type="protein sequence ID" value="OCF47519.1"/>
    <property type="molecule type" value="Genomic_DNA"/>
</dbReference>
<reference evidence="3" key="2">
    <citation type="submission" date="2013-07" db="EMBL/GenBank/DDBJ databases">
        <authorList>
            <consortium name="The Broad Institute Genome Sequencing Platform"/>
            <person name="Cuomo C."/>
            <person name="Litvintseva A."/>
            <person name="Chen Y."/>
            <person name="Heitman J."/>
            <person name="Sun S."/>
            <person name="Springer D."/>
            <person name="Dromer F."/>
            <person name="Young S.K."/>
            <person name="Zeng Q."/>
            <person name="Gargeya S."/>
            <person name="Fitzgerald M."/>
            <person name="Abouelleil A."/>
            <person name="Alvarado L."/>
            <person name="Berlin A.M."/>
            <person name="Chapman S.B."/>
            <person name="Dewar J."/>
            <person name="Goldberg J."/>
            <person name="Griggs A."/>
            <person name="Gujja S."/>
            <person name="Hansen M."/>
            <person name="Howarth C."/>
            <person name="Imamovic A."/>
            <person name="Larimer J."/>
            <person name="McCowan C."/>
            <person name="Murphy C."/>
            <person name="Pearson M."/>
            <person name="Priest M."/>
            <person name="Roberts A."/>
            <person name="Saif S."/>
            <person name="Shea T."/>
            <person name="Sykes S."/>
            <person name="Wortman J."/>
            <person name="Nusbaum C."/>
            <person name="Birren B."/>
        </authorList>
    </citation>
    <scope>NUCLEOTIDE SEQUENCE</scope>
    <source>
        <strain evidence="3">CBS 10737</strain>
    </source>
</reference>
<keyword evidence="4" id="KW-1185">Reference proteome</keyword>
<reference evidence="2" key="1">
    <citation type="submission" date="2013-07" db="EMBL/GenBank/DDBJ databases">
        <title>The Genome Sequence of Cryptococcus pinus CBS10737.</title>
        <authorList>
            <consortium name="The Broad Institute Genome Sequencing Platform"/>
            <person name="Cuomo C."/>
            <person name="Litvintseva A."/>
            <person name="Chen Y."/>
            <person name="Heitman J."/>
            <person name="Sun S."/>
            <person name="Springer D."/>
            <person name="Dromer F."/>
            <person name="Young S.K."/>
            <person name="Zeng Q."/>
            <person name="Gargeya S."/>
            <person name="Fitzgerald M."/>
            <person name="Abouelleil A."/>
            <person name="Alvarado L."/>
            <person name="Berlin A.M."/>
            <person name="Chapman S.B."/>
            <person name="Dewar J."/>
            <person name="Goldberg J."/>
            <person name="Griggs A."/>
            <person name="Gujja S."/>
            <person name="Hansen M."/>
            <person name="Howarth C."/>
            <person name="Imamovic A."/>
            <person name="Larimer J."/>
            <person name="McCowan C."/>
            <person name="Murphy C."/>
            <person name="Pearson M."/>
            <person name="Priest M."/>
            <person name="Roberts A."/>
            <person name="Saif S."/>
            <person name="Shea T."/>
            <person name="Sykes S."/>
            <person name="Wortman J."/>
            <person name="Nusbaum C."/>
            <person name="Birren B."/>
        </authorList>
    </citation>
    <scope>NUCLEOTIDE SEQUENCE [LARGE SCALE GENOMIC DNA]</scope>
    <source>
        <strain evidence="2">CBS 10737</strain>
    </source>
</reference>
<evidence type="ECO:0000313" key="2">
    <source>
        <dbReference type="EMBL" id="OCF47519.1"/>
    </source>
</evidence>
<reference evidence="3" key="4">
    <citation type="submission" date="2024-02" db="EMBL/GenBank/DDBJ databases">
        <title>Comparative genomics of Cryptococcus and Kwoniella reveals pathogenesis evolution and contrasting modes of karyotype evolution via chromosome fusion or intercentromeric recombination.</title>
        <authorList>
            <person name="Coelho M.A."/>
            <person name="David-Palma M."/>
            <person name="Shea T."/>
            <person name="Bowers K."/>
            <person name="McGinley-Smith S."/>
            <person name="Mohammad A.W."/>
            <person name="Gnirke A."/>
            <person name="Yurkov A.M."/>
            <person name="Nowrousian M."/>
            <person name="Sun S."/>
            <person name="Cuomo C.A."/>
            <person name="Heitman J."/>
        </authorList>
    </citation>
    <scope>NUCLEOTIDE SEQUENCE</scope>
    <source>
        <strain evidence="3">CBS 10737</strain>
    </source>
</reference>
<dbReference type="AlphaFoldDB" id="A0A1B9HW87"/>
<dbReference type="RefSeq" id="XP_019008738.1">
    <property type="nucleotide sequence ID" value="XM_019158125.1"/>
</dbReference>
<feature type="region of interest" description="Disordered" evidence="1">
    <location>
        <begin position="91"/>
        <end position="117"/>
    </location>
</feature>
<gene>
    <name evidence="2" type="ORF">I206_06420</name>
    <name evidence="3" type="ORF">I206_101610</name>
</gene>
<sequence>MPLQSTCSSFSQSENSDSGDTNLVESPESEYANVFENDSLQKKSRTLRRTRSLSDLHEYDPEEYAEDAHFTISPGILRRHTTTLADINGVLSDEDLPDDSENDHEVHQNDKSAELSTDYSRLDHSTLHHSGYDHTVNNVNGNCDISTINTYGDLTQYTMPMSHVEQQPFYPCIVSSYPQKFSSRIQYQYAQNVRSNYSPDYHVPQIQWAYQDPLENQIDQLHTDIIEDDIADQRAMHGLPSLSYPVIPKCFSNHHSCCQPSPEHTSMIQYMYQLQWKVKLEAMVAKREAKQQRKSRS</sequence>
<reference evidence="2" key="3">
    <citation type="submission" date="2016-07" db="EMBL/GenBank/DDBJ databases">
        <title>Evolution of pathogenesis and genome organization in the Tremellales.</title>
        <authorList>
            <person name="Cuomo C."/>
            <person name="Litvintseva A."/>
            <person name="Heitman J."/>
            <person name="Chen Y."/>
            <person name="Sun S."/>
            <person name="Springer D."/>
            <person name="Dromer F."/>
            <person name="Young S."/>
            <person name="Zeng Q."/>
            <person name="Chapman S."/>
            <person name="Gujja S."/>
            <person name="Saif S."/>
            <person name="Birren B."/>
        </authorList>
    </citation>
    <scope>NUCLEOTIDE SEQUENCE</scope>
    <source>
        <strain evidence="2">CBS 10737</strain>
    </source>
</reference>
<dbReference type="GeneID" id="30174789"/>
<dbReference type="EMBL" id="CP144520">
    <property type="protein sequence ID" value="WWC67698.1"/>
    <property type="molecule type" value="Genomic_DNA"/>
</dbReference>
<name>A0A1B9HW87_9TREE</name>
<feature type="compositionally biased region" description="Acidic residues" evidence="1">
    <location>
        <begin position="92"/>
        <end position="102"/>
    </location>
</feature>
<feature type="region of interest" description="Disordered" evidence="1">
    <location>
        <begin position="1"/>
        <end position="36"/>
    </location>
</feature>
<evidence type="ECO:0000256" key="1">
    <source>
        <dbReference type="SAM" id="MobiDB-lite"/>
    </source>
</evidence>
<feature type="compositionally biased region" description="Basic and acidic residues" evidence="1">
    <location>
        <begin position="103"/>
        <end position="113"/>
    </location>
</feature>
<dbReference type="KEGG" id="kpin:30174789"/>
<feature type="compositionally biased region" description="Polar residues" evidence="1">
    <location>
        <begin position="1"/>
        <end position="24"/>
    </location>
</feature>
<organism evidence="2">
    <name type="scientific">Kwoniella pini CBS 10737</name>
    <dbReference type="NCBI Taxonomy" id="1296096"/>
    <lineage>
        <taxon>Eukaryota</taxon>
        <taxon>Fungi</taxon>
        <taxon>Dikarya</taxon>
        <taxon>Basidiomycota</taxon>
        <taxon>Agaricomycotina</taxon>
        <taxon>Tremellomycetes</taxon>
        <taxon>Tremellales</taxon>
        <taxon>Cryptococcaceae</taxon>
        <taxon>Kwoniella</taxon>
    </lineage>
</organism>
<proteinExistence type="predicted"/>